<evidence type="ECO:0000313" key="3">
    <source>
        <dbReference type="Proteomes" id="UP000008130"/>
    </source>
</evidence>
<gene>
    <name evidence="2" type="ordered locus">SL003B_3695</name>
</gene>
<proteinExistence type="predicted"/>
<feature type="compositionally biased region" description="Basic and acidic residues" evidence="1">
    <location>
        <begin position="28"/>
        <end position="41"/>
    </location>
</feature>
<dbReference type="HOGENOM" id="CLU_2438272_0_0_5"/>
<evidence type="ECO:0000256" key="1">
    <source>
        <dbReference type="SAM" id="MobiDB-lite"/>
    </source>
</evidence>
<dbReference type="EMBL" id="CP002568">
    <property type="protein sequence ID" value="ADZ72116.1"/>
    <property type="molecule type" value="Genomic_DNA"/>
</dbReference>
<protein>
    <submittedName>
        <fullName evidence="2">Uncharacterized protein</fullName>
    </submittedName>
</protein>
<sequence>MRNVDSENEFHVDFGCRGQGTEGGWRPEIPREGGSGREEAAQQRCGRKGRAPEEACARTETHGLLLVRPRPRIHVSLGDFVVAAKRRMDA</sequence>
<feature type="region of interest" description="Disordered" evidence="1">
    <location>
        <begin position="1"/>
        <end position="54"/>
    </location>
</feature>
<reference evidence="2 3" key="1">
    <citation type="journal article" date="2011" name="J. Bacteriol.">
        <title>Complete genome sequence of Polymorphum gilvum SL003B-26A1T, a crude oil-degrading bacterium from oil-polluted saline soil.</title>
        <authorList>
            <person name="Li S.G."/>
            <person name="Tang Y.Q."/>
            <person name="Nie Y."/>
            <person name="Cai M."/>
            <person name="Wu X.L."/>
        </authorList>
    </citation>
    <scope>NUCLEOTIDE SEQUENCE [LARGE SCALE GENOMIC DNA]</scope>
    <source>
        <strain evidence="3">LMG 25793 / CGMCC 1.9160 / SL003B-26A1</strain>
    </source>
</reference>
<dbReference type="Proteomes" id="UP000008130">
    <property type="component" value="Chromosome"/>
</dbReference>
<dbReference type="AlphaFoldDB" id="F2J2U1"/>
<name>F2J2U1_POLGS</name>
<dbReference type="KEGG" id="pgv:SL003B_3695"/>
<evidence type="ECO:0000313" key="2">
    <source>
        <dbReference type="EMBL" id="ADZ72116.1"/>
    </source>
</evidence>
<feature type="compositionally biased region" description="Basic and acidic residues" evidence="1">
    <location>
        <begin position="1"/>
        <end position="14"/>
    </location>
</feature>
<organism evidence="2 3">
    <name type="scientific">Polymorphum gilvum (strain LMG 25793 / CGMCC 1.9160 / SL003B-26A1)</name>
    <dbReference type="NCBI Taxonomy" id="991905"/>
    <lineage>
        <taxon>Bacteria</taxon>
        <taxon>Pseudomonadati</taxon>
        <taxon>Pseudomonadota</taxon>
        <taxon>Alphaproteobacteria</taxon>
        <taxon>Rhodobacterales</taxon>
        <taxon>Paracoccaceae</taxon>
        <taxon>Polymorphum</taxon>
    </lineage>
</organism>
<keyword evidence="3" id="KW-1185">Reference proteome</keyword>
<accession>F2J2U1</accession>